<proteinExistence type="predicted"/>
<evidence type="ECO:0000313" key="4">
    <source>
        <dbReference type="Ensembl" id="ENSSANP00000022957.1"/>
    </source>
</evidence>
<evidence type="ECO:0000313" key="5">
    <source>
        <dbReference type="Proteomes" id="UP000472260"/>
    </source>
</evidence>
<dbReference type="Ensembl" id="ENSSANT00000024460.1">
    <property type="protein sequence ID" value="ENSSANP00000022957.1"/>
    <property type="gene ID" value="ENSSANG00000011842.1"/>
</dbReference>
<dbReference type="InterPro" id="IPR044925">
    <property type="entry name" value="His-Me_finger_sf"/>
</dbReference>
<dbReference type="InterPro" id="IPR044929">
    <property type="entry name" value="DNA/RNA_non-sp_Endonuclease_sf"/>
</dbReference>
<accession>A0A671LUQ1</accession>
<organism evidence="4 5">
    <name type="scientific">Sinocyclocheilus anshuiensis</name>
    <dbReference type="NCBI Taxonomy" id="1608454"/>
    <lineage>
        <taxon>Eukaryota</taxon>
        <taxon>Metazoa</taxon>
        <taxon>Chordata</taxon>
        <taxon>Craniata</taxon>
        <taxon>Vertebrata</taxon>
        <taxon>Euteleostomi</taxon>
        <taxon>Actinopterygii</taxon>
        <taxon>Neopterygii</taxon>
        <taxon>Teleostei</taxon>
        <taxon>Ostariophysi</taxon>
        <taxon>Cypriniformes</taxon>
        <taxon>Cyprinidae</taxon>
        <taxon>Cyprininae</taxon>
        <taxon>Sinocyclocheilus</taxon>
    </lineage>
</organism>
<sequence>MLLLLHVLMLSLLSGGSARVVWDFESECRQFFANGSSPTRFPGLQYRQICQMRKDVDYYATFYDTVNKIPVYSAYKFEGIMHCKRRASWYIEPKIDDNNGGPNMASEGSVDIQVRGDRQALNRDYYRSGYHKGHLAPVYLANSQSCAYATFTLTNAAPQADHFNSVLWWDVEKSMAQYLKWGCNLQPVYIVTGVVPGTNYINNRVNIPSHFWTAYCCFDQNNRCSDSWGAIGTNDNNSNIEEMSVSYLEEELENLYGRTFQLFQ</sequence>
<dbReference type="GO" id="GO:0046872">
    <property type="term" value="F:metal ion binding"/>
    <property type="evidence" value="ECO:0007669"/>
    <property type="project" value="InterPro"/>
</dbReference>
<feature type="domain" description="DNA/RNA non-specific endonuclease/pyrophosphatase/phosphodiesterase" evidence="3">
    <location>
        <begin position="55"/>
        <end position="258"/>
    </location>
</feature>
<dbReference type="InterPro" id="IPR001604">
    <property type="entry name" value="Endo_G_ENPP1-like_dom"/>
</dbReference>
<dbReference type="InterPro" id="IPR020821">
    <property type="entry name" value="ENPP1-3/EXOG-like_nuc-like"/>
</dbReference>
<evidence type="ECO:0000256" key="1">
    <source>
        <dbReference type="SAM" id="SignalP"/>
    </source>
</evidence>
<dbReference type="SUPFAM" id="SSF54060">
    <property type="entry name" value="His-Me finger endonucleases"/>
    <property type="match status" value="1"/>
</dbReference>
<feature type="chain" id="PRO_5025691538" evidence="1">
    <location>
        <begin position="19"/>
        <end position="264"/>
    </location>
</feature>
<evidence type="ECO:0000259" key="3">
    <source>
        <dbReference type="SMART" id="SM00892"/>
    </source>
</evidence>
<dbReference type="Gene3D" id="3.40.570.10">
    <property type="entry name" value="Extracellular Endonuclease, subunit A"/>
    <property type="match status" value="1"/>
</dbReference>
<dbReference type="SMART" id="SM00892">
    <property type="entry name" value="Endonuclease_NS"/>
    <property type="match status" value="1"/>
</dbReference>
<feature type="domain" description="ENPP1-3/EXOG-like endonuclease/phosphodiesterase" evidence="2">
    <location>
        <begin position="56"/>
        <end position="263"/>
    </location>
</feature>
<dbReference type="Proteomes" id="UP000472260">
    <property type="component" value="Unassembled WGS sequence"/>
</dbReference>
<dbReference type="OrthoDB" id="69221at2759"/>
<gene>
    <name evidence="4" type="primary">LOC107692699</name>
</gene>
<name>A0A671LUQ1_9TELE</name>
<reference evidence="4" key="1">
    <citation type="submission" date="2025-08" db="UniProtKB">
        <authorList>
            <consortium name="Ensembl"/>
        </authorList>
    </citation>
    <scope>IDENTIFICATION</scope>
</reference>
<evidence type="ECO:0000259" key="2">
    <source>
        <dbReference type="SMART" id="SM00477"/>
    </source>
</evidence>
<dbReference type="InterPro" id="IPR039015">
    <property type="entry name" value="ENDOD1"/>
</dbReference>
<dbReference type="PANTHER" id="PTHR21472:SF30">
    <property type="entry name" value="ENDONUCLEASE DOMAIN-CONTAINING 1 PROTEIN-RELATED"/>
    <property type="match status" value="1"/>
</dbReference>
<reference evidence="4" key="2">
    <citation type="submission" date="2025-09" db="UniProtKB">
        <authorList>
            <consortium name="Ensembl"/>
        </authorList>
    </citation>
    <scope>IDENTIFICATION</scope>
</reference>
<dbReference type="KEGG" id="sanh:107692699"/>
<dbReference type="GeneID" id="107692699"/>
<dbReference type="RefSeq" id="XP_016347347.1">
    <property type="nucleotide sequence ID" value="XM_016491861.1"/>
</dbReference>
<dbReference type="PANTHER" id="PTHR21472">
    <property type="entry name" value="ENDONUCLEASE DOMAIN-CONTAINING 1 PROTEIN ENDOD1"/>
    <property type="match status" value="1"/>
</dbReference>
<dbReference type="Pfam" id="PF01223">
    <property type="entry name" value="Endonuclease_NS"/>
    <property type="match status" value="1"/>
</dbReference>
<dbReference type="GO" id="GO:0003676">
    <property type="term" value="F:nucleic acid binding"/>
    <property type="evidence" value="ECO:0007669"/>
    <property type="project" value="InterPro"/>
</dbReference>
<dbReference type="AlphaFoldDB" id="A0A671LUQ1"/>
<keyword evidence="5" id="KW-1185">Reference proteome</keyword>
<dbReference type="GO" id="GO:0016787">
    <property type="term" value="F:hydrolase activity"/>
    <property type="evidence" value="ECO:0007669"/>
    <property type="project" value="InterPro"/>
</dbReference>
<dbReference type="SMART" id="SM00477">
    <property type="entry name" value="NUC"/>
    <property type="match status" value="1"/>
</dbReference>
<keyword evidence="1" id="KW-0732">Signal</keyword>
<protein>
    <submittedName>
        <fullName evidence="4">Endonuclease domain-containing 1 protein-like</fullName>
    </submittedName>
</protein>
<feature type="signal peptide" evidence="1">
    <location>
        <begin position="1"/>
        <end position="18"/>
    </location>
</feature>